<feature type="transmembrane region" description="Helical" evidence="1">
    <location>
        <begin position="12"/>
        <end position="36"/>
    </location>
</feature>
<keyword evidence="1" id="KW-0812">Transmembrane</keyword>
<keyword evidence="1" id="KW-1133">Transmembrane helix</keyword>
<keyword evidence="1" id="KW-0472">Membrane</keyword>
<dbReference type="Proteomes" id="UP001162155">
    <property type="component" value="Unassembled WGS sequence"/>
</dbReference>
<feature type="transmembrane region" description="Helical" evidence="1">
    <location>
        <begin position="42"/>
        <end position="66"/>
    </location>
</feature>
<name>A0A0P9YL32_PSESX</name>
<evidence type="ECO:0000313" key="2">
    <source>
        <dbReference type="EMBL" id="MDH4624227.1"/>
    </source>
</evidence>
<evidence type="ECO:0000313" key="3">
    <source>
        <dbReference type="Proteomes" id="UP001162155"/>
    </source>
</evidence>
<accession>A0A0P9YL32</accession>
<feature type="transmembrane region" description="Helical" evidence="1">
    <location>
        <begin position="78"/>
        <end position="97"/>
    </location>
</feature>
<sequence>MFSLQNEQARFFNWVVALIAVLLSSVTAMSVGMAMFTLIDNLFMAMVFAGAAVVLDLYKYLAWPLAIGAWIRGKKISAVLMVMSAITLGAISAWATYDRMYSSVTASHSRYVSAQIKISQLKGQQAAELDRLKLVDAETRSMSEQARLLRERGMVTKAQDLDALAISSAIDQRQRILDSVAAIAREVSDQQSYPVPSASLPALLLTMVCAGFALALEIVPALLGAVLRPGNKDDNGNGGVAESTRMPCLGESGVATEPPALATAAIAEPVTLATGLEARITLPVAMTTGLQQDLFGTDDPHLMQTLISMTQSTNPGTPIKVRDFTAAAKVGNRRTIKLFHAAMEVGLLKRTSVGYVAA</sequence>
<comment type="caution">
    <text evidence="2">The sequence shown here is derived from an EMBL/GenBank/DDBJ whole genome shotgun (WGS) entry which is preliminary data.</text>
</comment>
<gene>
    <name evidence="2" type="ORF">JW322_21300</name>
</gene>
<feature type="transmembrane region" description="Helical" evidence="1">
    <location>
        <begin position="202"/>
        <end position="227"/>
    </location>
</feature>
<evidence type="ECO:0008006" key="4">
    <source>
        <dbReference type="Google" id="ProtNLM"/>
    </source>
</evidence>
<evidence type="ECO:0000256" key="1">
    <source>
        <dbReference type="SAM" id="Phobius"/>
    </source>
</evidence>
<reference evidence="2" key="1">
    <citation type="submission" date="2021-02" db="EMBL/GenBank/DDBJ databases">
        <title>Genome analysis of blister spot of apple pathogen from New York area.</title>
        <authorList>
            <person name="Kandel P."/>
            <person name="Hockett K.L."/>
            <person name="Santander R."/>
            <person name="Acimovic S."/>
        </authorList>
    </citation>
    <scope>NUCLEOTIDE SEQUENCE</scope>
    <source>
        <strain evidence="2">PSP1</strain>
    </source>
</reference>
<protein>
    <recommendedName>
        <fullName evidence="4">DUF4407 domain-containing protein</fullName>
    </recommendedName>
</protein>
<organism evidence="2 3">
    <name type="scientific">Pseudomonas syringae pv. papulans</name>
    <dbReference type="NCBI Taxonomy" id="83963"/>
    <lineage>
        <taxon>Bacteria</taxon>
        <taxon>Pseudomonadati</taxon>
        <taxon>Pseudomonadota</taxon>
        <taxon>Gammaproteobacteria</taxon>
        <taxon>Pseudomonadales</taxon>
        <taxon>Pseudomonadaceae</taxon>
        <taxon>Pseudomonas</taxon>
        <taxon>Pseudomonas syringae</taxon>
    </lineage>
</organism>
<proteinExistence type="predicted"/>
<dbReference type="EMBL" id="JAFFRZ010000001">
    <property type="protein sequence ID" value="MDH4624227.1"/>
    <property type="molecule type" value="Genomic_DNA"/>
</dbReference>
<dbReference type="AlphaFoldDB" id="A0A0P9YL32"/>
<dbReference type="RefSeq" id="WP_044309273.1">
    <property type="nucleotide sequence ID" value="NZ_JAFFRY010000011.1"/>
</dbReference>